<dbReference type="AlphaFoldDB" id="A0A6Y3UV19"/>
<gene>
    <name evidence="1" type="ORF">GBS30_22415</name>
</gene>
<organism evidence="1">
    <name type="scientific">Salmonella diarizonae</name>
    <dbReference type="NCBI Taxonomy" id="59204"/>
    <lineage>
        <taxon>Bacteria</taxon>
        <taxon>Pseudomonadati</taxon>
        <taxon>Pseudomonadota</taxon>
        <taxon>Gammaproteobacteria</taxon>
        <taxon>Enterobacterales</taxon>
        <taxon>Enterobacteriaceae</taxon>
        <taxon>Salmonella</taxon>
    </lineage>
</organism>
<reference evidence="1" key="2">
    <citation type="submission" date="2019-10" db="EMBL/GenBank/DDBJ databases">
        <authorList>
            <consortium name="NCBI Pathogen Detection Project"/>
        </authorList>
    </citation>
    <scope>NUCLEOTIDE SEQUENCE</scope>
    <source>
        <strain evidence="1">Salmonella enterica</strain>
    </source>
</reference>
<reference evidence="1" key="1">
    <citation type="journal article" date="2018" name="Genome Biol.">
        <title>SKESA: strategic k-mer extension for scrupulous assemblies.</title>
        <authorList>
            <person name="Souvorov A."/>
            <person name="Agarwala R."/>
            <person name="Lipman D.J."/>
        </authorList>
    </citation>
    <scope>NUCLEOTIDE SEQUENCE</scope>
    <source>
        <strain evidence="1">Salmonella enterica</strain>
    </source>
</reference>
<accession>A0A6Y3UV19</accession>
<dbReference type="EMBL" id="DAAHAQ010000390">
    <property type="protein sequence ID" value="HAB5332288.1"/>
    <property type="molecule type" value="Genomic_DNA"/>
</dbReference>
<comment type="caution">
    <text evidence="1">The sequence shown here is derived from an EMBL/GenBank/DDBJ whole genome shotgun (WGS) entry which is preliminary data.</text>
</comment>
<sequence length="128" mass="14224">NKYPVVLKRKTKLRNFKLFEINKNTASNLFNLTTDSNSIEIDAIVTRFNSFTGNGRLLADGDSVTIPFSFSGPYSKVKASTKRLMPENLHDNNAVADELITRLKITANAKRNTSGDIVKYMILGASKP</sequence>
<proteinExistence type="predicted"/>
<protein>
    <submittedName>
        <fullName evidence="1">Uncharacterized protein</fullName>
    </submittedName>
</protein>
<feature type="non-terminal residue" evidence="1">
    <location>
        <position position="1"/>
    </location>
</feature>
<name>A0A6Y3UV19_SALDZ</name>
<evidence type="ECO:0000313" key="1">
    <source>
        <dbReference type="EMBL" id="HAB5332288.1"/>
    </source>
</evidence>